<dbReference type="PANTHER" id="PTHR30480:SF13">
    <property type="entry name" value="BETA-HEXOSAMINIDASE"/>
    <property type="match status" value="1"/>
</dbReference>
<protein>
    <recommendedName>
        <fullName evidence="3">beta-N-acetylhexosaminidase</fullName>
        <ecNumber evidence="3">3.2.1.52</ecNumber>
    </recommendedName>
</protein>
<evidence type="ECO:0000256" key="4">
    <source>
        <dbReference type="ARBA" id="ARBA00022801"/>
    </source>
</evidence>
<dbReference type="Gene3D" id="3.20.20.300">
    <property type="entry name" value="Glycoside hydrolase, family 3, N-terminal domain"/>
    <property type="match status" value="1"/>
</dbReference>
<dbReference type="Pfam" id="PF00933">
    <property type="entry name" value="Glyco_hydro_3"/>
    <property type="match status" value="1"/>
</dbReference>
<accession>A0A4R2B8Z6</accession>
<keyword evidence="5" id="KW-0326">Glycosidase</keyword>
<comment type="similarity">
    <text evidence="2">Belongs to the glycosyl hydrolase 3 family.</text>
</comment>
<sequence length="333" mass="35766">MSAVLRLAYSTLFPVTTELALSPELVDFLTQGGRAILFGEDGEEYATGVMRPDRVRDETPETWRAVTERVRKLAGTAVLALDADISAVHRLHRLTAPLPTREETHAMAQEEFETRIQAMAQDARQLGVNLLLSPTADVVAGENPWLTRRTMADDIAEVSRLAAAYVRGVRRAGIASTLKHFPGNPVVTGLPAIEEAHVPLTMEALKPYFAPFKAGIDAGAEAVFLSSAIFDAVTPAVSGSISSDLIRVLRDELAFTGLVITCDLDHRSTVGTKRLDQVVVEALQAGADLLVVSPAAVPYLGALALAIEKAVDERRLPLERLQSASAAIDRVAS</sequence>
<dbReference type="Proteomes" id="UP000295043">
    <property type="component" value="Unassembled WGS sequence"/>
</dbReference>
<comment type="caution">
    <text evidence="7">The sequence shown here is derived from an EMBL/GenBank/DDBJ whole genome shotgun (WGS) entry which is preliminary data.</text>
</comment>
<evidence type="ECO:0000256" key="1">
    <source>
        <dbReference type="ARBA" id="ARBA00001231"/>
    </source>
</evidence>
<organism evidence="7 8">
    <name type="scientific">Sinorhizobium americanum</name>
    <dbReference type="NCBI Taxonomy" id="194963"/>
    <lineage>
        <taxon>Bacteria</taxon>
        <taxon>Pseudomonadati</taxon>
        <taxon>Pseudomonadota</taxon>
        <taxon>Alphaproteobacteria</taxon>
        <taxon>Hyphomicrobiales</taxon>
        <taxon>Rhizobiaceae</taxon>
        <taxon>Sinorhizobium/Ensifer group</taxon>
        <taxon>Sinorhizobium</taxon>
    </lineage>
</organism>
<dbReference type="GO" id="GO:0004563">
    <property type="term" value="F:beta-N-acetylhexosaminidase activity"/>
    <property type="evidence" value="ECO:0007669"/>
    <property type="project" value="UniProtKB-EC"/>
</dbReference>
<dbReference type="RefSeq" id="WP_132079795.1">
    <property type="nucleotide sequence ID" value="NZ_SLVU01000023.1"/>
</dbReference>
<name>A0A4R2B8Z6_9HYPH</name>
<keyword evidence="4" id="KW-0378">Hydrolase</keyword>
<feature type="domain" description="Glycoside hydrolase family 3 N-terminal" evidence="6">
    <location>
        <begin position="77"/>
        <end position="328"/>
    </location>
</feature>
<proteinExistence type="inferred from homology"/>
<dbReference type="PANTHER" id="PTHR30480">
    <property type="entry name" value="BETA-HEXOSAMINIDASE-RELATED"/>
    <property type="match status" value="1"/>
</dbReference>
<dbReference type="InterPro" id="IPR017853">
    <property type="entry name" value="GH"/>
</dbReference>
<evidence type="ECO:0000313" key="7">
    <source>
        <dbReference type="EMBL" id="TCN22803.1"/>
    </source>
</evidence>
<comment type="catalytic activity">
    <reaction evidence="1">
        <text>Hydrolysis of terminal non-reducing N-acetyl-D-hexosamine residues in N-acetyl-beta-D-hexosaminides.</text>
        <dbReference type="EC" id="3.2.1.52"/>
    </reaction>
</comment>
<evidence type="ECO:0000256" key="2">
    <source>
        <dbReference type="ARBA" id="ARBA00005336"/>
    </source>
</evidence>
<evidence type="ECO:0000256" key="3">
    <source>
        <dbReference type="ARBA" id="ARBA00012663"/>
    </source>
</evidence>
<dbReference type="InterPro" id="IPR001764">
    <property type="entry name" value="Glyco_hydro_3_N"/>
</dbReference>
<evidence type="ECO:0000259" key="6">
    <source>
        <dbReference type="Pfam" id="PF00933"/>
    </source>
</evidence>
<gene>
    <name evidence="7" type="ORF">EV184_12348</name>
</gene>
<dbReference type="GO" id="GO:0009254">
    <property type="term" value="P:peptidoglycan turnover"/>
    <property type="evidence" value="ECO:0007669"/>
    <property type="project" value="TreeGrafter"/>
</dbReference>
<dbReference type="EMBL" id="SLVU01000023">
    <property type="protein sequence ID" value="TCN22803.1"/>
    <property type="molecule type" value="Genomic_DNA"/>
</dbReference>
<reference evidence="7 8" key="1">
    <citation type="submission" date="2019-03" db="EMBL/GenBank/DDBJ databases">
        <title>Genomic Encyclopedia of Type Strains, Phase IV (KMG-V): Genome sequencing to study the core and pangenomes of soil and plant-associated prokaryotes.</title>
        <authorList>
            <person name="Whitman W."/>
        </authorList>
    </citation>
    <scope>NUCLEOTIDE SEQUENCE [LARGE SCALE GENOMIC DNA]</scope>
    <source>
        <strain evidence="7 8">23C40</strain>
    </source>
</reference>
<dbReference type="GO" id="GO:0005975">
    <property type="term" value="P:carbohydrate metabolic process"/>
    <property type="evidence" value="ECO:0007669"/>
    <property type="project" value="InterPro"/>
</dbReference>
<dbReference type="InterPro" id="IPR036962">
    <property type="entry name" value="Glyco_hydro_3_N_sf"/>
</dbReference>
<evidence type="ECO:0000313" key="8">
    <source>
        <dbReference type="Proteomes" id="UP000295043"/>
    </source>
</evidence>
<evidence type="ECO:0000256" key="5">
    <source>
        <dbReference type="ARBA" id="ARBA00023295"/>
    </source>
</evidence>
<dbReference type="AlphaFoldDB" id="A0A4R2B8Z6"/>
<dbReference type="EC" id="3.2.1.52" evidence="3"/>
<dbReference type="SUPFAM" id="SSF51445">
    <property type="entry name" value="(Trans)glycosidases"/>
    <property type="match status" value="1"/>
</dbReference>
<dbReference type="InterPro" id="IPR050226">
    <property type="entry name" value="NagZ_Beta-hexosaminidase"/>
</dbReference>